<dbReference type="AlphaFoldDB" id="A0A1Y1Y308"/>
<evidence type="ECO:0000313" key="3">
    <source>
        <dbReference type="Proteomes" id="UP000193498"/>
    </source>
</evidence>
<reference evidence="2 3" key="1">
    <citation type="submission" date="2016-07" db="EMBL/GenBank/DDBJ databases">
        <title>Pervasive Adenine N6-methylation of Active Genes in Fungi.</title>
        <authorList>
            <consortium name="DOE Joint Genome Institute"/>
            <person name="Mondo S.J."/>
            <person name="Dannebaum R.O."/>
            <person name="Kuo R.C."/>
            <person name="Labutti K."/>
            <person name="Haridas S."/>
            <person name="Kuo A."/>
            <person name="Salamov A."/>
            <person name="Ahrendt S.R."/>
            <person name="Lipzen A."/>
            <person name="Sullivan W."/>
            <person name="Andreopoulos W.B."/>
            <person name="Clum A."/>
            <person name="Lindquist E."/>
            <person name="Daum C."/>
            <person name="Ramamoorthy G.K."/>
            <person name="Gryganskyi A."/>
            <person name="Culley D."/>
            <person name="Magnuson J.K."/>
            <person name="James T.Y."/>
            <person name="O'Malley M.A."/>
            <person name="Stajich J.E."/>
            <person name="Spatafora J.W."/>
            <person name="Visel A."/>
            <person name="Grigoriev I.V."/>
        </authorList>
    </citation>
    <scope>NUCLEOTIDE SEQUENCE [LARGE SCALE GENOMIC DNA]</scope>
    <source>
        <strain evidence="2 3">CBS 931.73</strain>
    </source>
</reference>
<feature type="chain" id="PRO_5013050533" evidence="1">
    <location>
        <begin position="21"/>
        <end position="138"/>
    </location>
</feature>
<organism evidence="2 3">
    <name type="scientific">Basidiobolus meristosporus CBS 931.73</name>
    <dbReference type="NCBI Taxonomy" id="1314790"/>
    <lineage>
        <taxon>Eukaryota</taxon>
        <taxon>Fungi</taxon>
        <taxon>Fungi incertae sedis</taxon>
        <taxon>Zoopagomycota</taxon>
        <taxon>Entomophthoromycotina</taxon>
        <taxon>Basidiobolomycetes</taxon>
        <taxon>Basidiobolales</taxon>
        <taxon>Basidiobolaceae</taxon>
        <taxon>Basidiobolus</taxon>
    </lineage>
</organism>
<sequence length="138" mass="15133">MCAFIAALILGLASLQATIAAPVLCSKSGKCEHRRFHYCRYSCLDQVSNCYLQVQVQPTVETPKVQVPLLCQVFTSMTRKHDNLNTANANSDKSLNVQLQAGPSLEVEGSGRTSKYAKQKGAEHLEDGTNYLIAMVQQ</sequence>
<evidence type="ECO:0000256" key="1">
    <source>
        <dbReference type="SAM" id="SignalP"/>
    </source>
</evidence>
<proteinExistence type="predicted"/>
<feature type="signal peptide" evidence="1">
    <location>
        <begin position="1"/>
        <end position="20"/>
    </location>
</feature>
<dbReference type="Proteomes" id="UP000193498">
    <property type="component" value="Unassembled WGS sequence"/>
</dbReference>
<protein>
    <submittedName>
        <fullName evidence="2">Uncharacterized protein</fullName>
    </submittedName>
</protein>
<accession>A0A1Y1Y308</accession>
<name>A0A1Y1Y308_9FUNG</name>
<comment type="caution">
    <text evidence="2">The sequence shown here is derived from an EMBL/GenBank/DDBJ whole genome shotgun (WGS) entry which is preliminary data.</text>
</comment>
<keyword evidence="3" id="KW-1185">Reference proteome</keyword>
<dbReference type="EMBL" id="MCFE01000297">
    <property type="protein sequence ID" value="ORX91984.1"/>
    <property type="molecule type" value="Genomic_DNA"/>
</dbReference>
<keyword evidence="1" id="KW-0732">Signal</keyword>
<gene>
    <name evidence="2" type="ORF">K493DRAFT_303660</name>
</gene>
<evidence type="ECO:0000313" key="2">
    <source>
        <dbReference type="EMBL" id="ORX91984.1"/>
    </source>
</evidence>
<dbReference type="InParanoid" id="A0A1Y1Y308"/>